<proteinExistence type="predicted"/>
<sequence length="566" mass="61600">MAQLLDQYGRPVKAQALTRAVAGPTLLGQRPAITTTPIGGLTPATLGALLNAADMGDSLAWMECAEELERRDLHYLGVLNTRKRTVSQLPITVSPASNDPAHKKHAEFVSDWLDRGVLEGALFDMMDAVGKGWSVHEIIWHAEAGNYYPEDLVFRPQRFFEVSYQDGERIMLRDEPNSVAAPAAPGGIGQEGFADLDPAAFVIHRHPSWSGLTLRAGLTRAVAWAVLAKMFTMRDWGVFVQNYGLPARIGRYGPDASEEDRNVLFQAVTDFGGALAALMPKGMDFELVEPKMSGGHDLHMIRAEFLNSEISKAVLGQTGTTDSKQGAHASGAIHREVQEDIERADAGLLSTTVGQQLVDRMVAFTFGPQAAYPRLRIGRPDEVPLDTLMKVVQFAGPQGLKFPAQPFYDRMGMEAPQEGDAVFGLVAQPQPIQPAHVLPAQDRPAQDMPPRDPNPTTASPQADDQQQITLHTRVGRLLSRHVRANGPNIISLMTQSLARDAEAGLAQMTDAVRAEVEKAGSVDDLEEKLKDMDLPNAQFQQAMQVALMVSELAGEAEVLDEMARNG</sequence>
<gene>
    <name evidence="2" type="ORF">D3W54_01320</name>
</gene>
<organism evidence="2 3">
    <name type="scientific">Komagataeibacter medellinensis</name>
    <dbReference type="NCBI Taxonomy" id="1177712"/>
    <lineage>
        <taxon>Bacteria</taxon>
        <taxon>Pseudomonadati</taxon>
        <taxon>Pseudomonadota</taxon>
        <taxon>Alphaproteobacteria</taxon>
        <taxon>Acetobacterales</taxon>
        <taxon>Acetobacteraceae</taxon>
        <taxon>Komagataeibacter</taxon>
    </lineage>
</organism>
<evidence type="ECO:0000313" key="3">
    <source>
        <dbReference type="Proteomes" id="UP000427842"/>
    </source>
</evidence>
<accession>A0ABQ6VSL5</accession>
<name>A0ABQ6VSL5_9PROT</name>
<keyword evidence="3" id="KW-1185">Reference proteome</keyword>
<dbReference type="Pfam" id="PF06074">
    <property type="entry name" value="Portal_Mu"/>
    <property type="match status" value="1"/>
</dbReference>
<dbReference type="EMBL" id="QYAZ01000001">
    <property type="protein sequence ID" value="KAB8123087.1"/>
    <property type="molecule type" value="Genomic_DNA"/>
</dbReference>
<evidence type="ECO:0000256" key="1">
    <source>
        <dbReference type="SAM" id="MobiDB-lite"/>
    </source>
</evidence>
<comment type="caution">
    <text evidence="2">The sequence shown here is derived from an EMBL/GenBank/DDBJ whole genome shotgun (WGS) entry which is preliminary data.</text>
</comment>
<reference evidence="2 3" key="1">
    <citation type="submission" date="2018-09" db="EMBL/GenBank/DDBJ databases">
        <title>Genome sequence and characterization of the bcs clusters for the production of nanocellulose from the low pH resistant strain Komagataeibacter medellinensis ID13488.</title>
        <authorList>
            <person name="Hernandez-Arriaga A.M."/>
            <person name="Del Cerro C."/>
            <person name="Urbina L."/>
            <person name="Eceiza A."/>
            <person name="Retegi A."/>
            <person name="Prieto M.A."/>
        </authorList>
    </citation>
    <scope>NUCLEOTIDE SEQUENCE [LARGE SCALE GENOMIC DNA]</scope>
    <source>
        <strain evidence="2 3">ID13488</strain>
    </source>
</reference>
<protein>
    <submittedName>
        <fullName evidence="2">DUF935 family protein</fullName>
    </submittedName>
</protein>
<feature type="compositionally biased region" description="Polar residues" evidence="1">
    <location>
        <begin position="454"/>
        <end position="466"/>
    </location>
</feature>
<evidence type="ECO:0000313" key="2">
    <source>
        <dbReference type="EMBL" id="KAB8123087.1"/>
    </source>
</evidence>
<dbReference type="RefSeq" id="WP_153467662.1">
    <property type="nucleotide sequence ID" value="NZ_QYAZ01000001.1"/>
</dbReference>
<dbReference type="InterPro" id="IPR009279">
    <property type="entry name" value="Portal_Mu"/>
</dbReference>
<dbReference type="Proteomes" id="UP000427842">
    <property type="component" value="Unassembled WGS sequence"/>
</dbReference>
<feature type="region of interest" description="Disordered" evidence="1">
    <location>
        <begin position="441"/>
        <end position="466"/>
    </location>
</feature>